<dbReference type="GO" id="GO:0008757">
    <property type="term" value="F:S-adenosylmethionine-dependent methyltransferase activity"/>
    <property type="evidence" value="ECO:0007669"/>
    <property type="project" value="UniProtKB-ARBA"/>
</dbReference>
<dbReference type="EMBL" id="CVRI01000021">
    <property type="protein sequence ID" value="CRK91470.1"/>
    <property type="molecule type" value="Genomic_DNA"/>
</dbReference>
<evidence type="ECO:0000256" key="4">
    <source>
        <dbReference type="PROSITE-ProRule" id="PRU00134"/>
    </source>
</evidence>
<dbReference type="GO" id="GO:0008270">
    <property type="term" value="F:zinc ion binding"/>
    <property type="evidence" value="ECO:0007669"/>
    <property type="project" value="UniProtKB-KW"/>
</dbReference>
<dbReference type="PANTHER" id="PTHR46455:SF1">
    <property type="entry name" value="SET AND MYND DOMAIN CONTAINING, ARTHROPOD-SPECIFIC, MEMBER 2"/>
    <property type="match status" value="1"/>
</dbReference>
<protein>
    <submittedName>
        <fullName evidence="7">CLUMA_CG005137, isoform A</fullName>
    </submittedName>
</protein>
<dbReference type="InterPro" id="IPR053010">
    <property type="entry name" value="SET_SmydA-8"/>
</dbReference>
<dbReference type="InterPro" id="IPR001214">
    <property type="entry name" value="SET_dom"/>
</dbReference>
<gene>
    <name evidence="7" type="primary">similar to Protein msta</name>
    <name evidence="7" type="ORF">CLUMA_CG005137</name>
</gene>
<dbReference type="PROSITE" id="PS50280">
    <property type="entry name" value="SET"/>
    <property type="match status" value="1"/>
</dbReference>
<evidence type="ECO:0000313" key="8">
    <source>
        <dbReference type="Proteomes" id="UP000183832"/>
    </source>
</evidence>
<dbReference type="STRING" id="568069.A0A1J1HY61"/>
<organism evidence="7 8">
    <name type="scientific">Clunio marinus</name>
    <dbReference type="NCBI Taxonomy" id="568069"/>
    <lineage>
        <taxon>Eukaryota</taxon>
        <taxon>Metazoa</taxon>
        <taxon>Ecdysozoa</taxon>
        <taxon>Arthropoda</taxon>
        <taxon>Hexapoda</taxon>
        <taxon>Insecta</taxon>
        <taxon>Pterygota</taxon>
        <taxon>Neoptera</taxon>
        <taxon>Endopterygota</taxon>
        <taxon>Diptera</taxon>
        <taxon>Nematocera</taxon>
        <taxon>Chironomoidea</taxon>
        <taxon>Chironomidae</taxon>
        <taxon>Clunio</taxon>
    </lineage>
</organism>
<accession>A0A1J1HY61</accession>
<dbReference type="Gene3D" id="6.10.140.2220">
    <property type="match status" value="2"/>
</dbReference>
<dbReference type="Gene3D" id="1.10.220.160">
    <property type="match status" value="1"/>
</dbReference>
<evidence type="ECO:0000313" key="7">
    <source>
        <dbReference type="EMBL" id="CRK91470.1"/>
    </source>
</evidence>
<dbReference type="OrthoDB" id="265717at2759"/>
<proteinExistence type="predicted"/>
<dbReference type="GO" id="GO:0008276">
    <property type="term" value="F:protein methyltransferase activity"/>
    <property type="evidence" value="ECO:0007669"/>
    <property type="project" value="UniProtKB-ARBA"/>
</dbReference>
<dbReference type="Pfam" id="PF00856">
    <property type="entry name" value="SET"/>
    <property type="match status" value="1"/>
</dbReference>
<evidence type="ECO:0000259" key="5">
    <source>
        <dbReference type="PROSITE" id="PS50280"/>
    </source>
</evidence>
<dbReference type="Pfam" id="PF01753">
    <property type="entry name" value="zf-MYND"/>
    <property type="match status" value="1"/>
</dbReference>
<dbReference type="Proteomes" id="UP000183832">
    <property type="component" value="Unassembled WGS sequence"/>
</dbReference>
<feature type="domain" description="SET" evidence="5">
    <location>
        <begin position="42"/>
        <end position="294"/>
    </location>
</feature>
<feature type="domain" description="MYND-type" evidence="6">
    <location>
        <begin position="4"/>
        <end position="41"/>
    </location>
</feature>
<evidence type="ECO:0000256" key="1">
    <source>
        <dbReference type="ARBA" id="ARBA00022723"/>
    </source>
</evidence>
<keyword evidence="8" id="KW-1185">Reference proteome</keyword>
<dbReference type="PROSITE" id="PS01360">
    <property type="entry name" value="ZF_MYND_1"/>
    <property type="match status" value="1"/>
</dbReference>
<name>A0A1J1HY61_9DIPT</name>
<evidence type="ECO:0000259" key="6">
    <source>
        <dbReference type="PROSITE" id="PS50865"/>
    </source>
</evidence>
<dbReference type="AlphaFoldDB" id="A0A1J1HY61"/>
<dbReference type="Gene3D" id="2.170.270.10">
    <property type="entry name" value="SET domain"/>
    <property type="match status" value="1"/>
</dbReference>
<keyword evidence="1" id="KW-0479">Metal-binding</keyword>
<dbReference type="InterPro" id="IPR046341">
    <property type="entry name" value="SET_dom_sf"/>
</dbReference>
<dbReference type="InterPro" id="IPR002893">
    <property type="entry name" value="Znf_MYND"/>
</dbReference>
<dbReference type="GO" id="GO:0008170">
    <property type="term" value="F:N-methyltransferase activity"/>
    <property type="evidence" value="ECO:0007669"/>
    <property type="project" value="UniProtKB-ARBA"/>
</dbReference>
<dbReference type="PANTHER" id="PTHR46455">
    <property type="entry name" value="SET AND MYND DOMAIN CONTAINING, ARTHROPOD-SPECIFIC, MEMBER 4, ISOFORM A"/>
    <property type="match status" value="1"/>
</dbReference>
<keyword evidence="2 4" id="KW-0863">Zinc-finger</keyword>
<evidence type="ECO:0000256" key="2">
    <source>
        <dbReference type="ARBA" id="ARBA00022771"/>
    </source>
</evidence>
<sequence>MTNCNVCNNEAKQKCSGCSQVFYCSKDCQVSDWKRGHKNSCKPYEVKRNDKLGRYMTASRDLKAGEVLFREFAVVHGPKMLSHPICLGCHKTLIAKAPKMKFYRCSQCSWPLCSKACETLDPHIEECKLMTSKNYKCAIKSNCTTIHSDAIYCLIFPLRFLLLKRNQPKIFEKILLELESHVDTRIASGSYETLRLHLVPFVQKLLGEKDFPERLVLPAAAILDNNCFEISMPLRGVEMGGLFLQSLILCHDCVPNTKHYVNYLDSDIDIQHYQMTFQTTVPVRKGEQLTTTYTNTLKTTLERRRHLKQTKIFECDCKRCQDPSEFLTYGSSWNCQKCFGRVVAKNPLNNFSDWQCENCKLHYSREEITSKLNCLQSQLNSFVRKNPNQLEEFLAEHSKCIHSDHLTMVEIKYMLCLMYGNVGGYHYKDLSESLLHRKIELCKNLIKVYNEIDPGEANQRTNVMFELNCALIVDTKAKFNCNSIERKKAVDIIDDCLKIIKTCYNILIKETENKGIMDNRLEKIINESFL</sequence>
<keyword evidence="3" id="KW-0862">Zinc</keyword>
<dbReference type="PROSITE" id="PS50865">
    <property type="entry name" value="ZF_MYND_2"/>
    <property type="match status" value="1"/>
</dbReference>
<evidence type="ECO:0000256" key="3">
    <source>
        <dbReference type="ARBA" id="ARBA00022833"/>
    </source>
</evidence>
<dbReference type="SUPFAM" id="SSF82199">
    <property type="entry name" value="SET domain"/>
    <property type="match status" value="1"/>
</dbReference>
<reference evidence="7 8" key="1">
    <citation type="submission" date="2015-04" db="EMBL/GenBank/DDBJ databases">
        <authorList>
            <person name="Syromyatnikov M.Y."/>
            <person name="Popov V.N."/>
        </authorList>
    </citation>
    <scope>NUCLEOTIDE SEQUENCE [LARGE SCALE GENOMIC DNA]</scope>
</reference>